<comment type="caution">
    <text evidence="1">The sequence shown here is derived from an EMBL/GenBank/DDBJ whole genome shotgun (WGS) entry which is preliminary data.</text>
</comment>
<dbReference type="EMBL" id="JACOOO010000014">
    <property type="protein sequence ID" value="MBC5628768.1"/>
    <property type="molecule type" value="Genomic_DNA"/>
</dbReference>
<dbReference type="Proteomes" id="UP000596929">
    <property type="component" value="Unassembled WGS sequence"/>
</dbReference>
<dbReference type="RefSeq" id="WP_186859726.1">
    <property type="nucleotide sequence ID" value="NZ_JACOOO010000014.1"/>
</dbReference>
<keyword evidence="2" id="KW-1185">Reference proteome</keyword>
<evidence type="ECO:0000313" key="2">
    <source>
        <dbReference type="Proteomes" id="UP000596929"/>
    </source>
</evidence>
<name>A0ABR7DBM9_9CLOT</name>
<reference evidence="1 2" key="1">
    <citation type="submission" date="2020-08" db="EMBL/GenBank/DDBJ databases">
        <title>Genome public.</title>
        <authorList>
            <person name="Liu C."/>
            <person name="Sun Q."/>
        </authorList>
    </citation>
    <scope>NUCLEOTIDE SEQUENCE [LARGE SCALE GENOMIC DNA]</scope>
    <source>
        <strain evidence="1 2">NSJ-6</strain>
    </source>
</reference>
<gene>
    <name evidence="1" type="ORF">H8S20_07685</name>
</gene>
<protein>
    <submittedName>
        <fullName evidence="1">Uncharacterized protein</fullName>
    </submittedName>
</protein>
<accession>A0ABR7DBM9</accession>
<proteinExistence type="predicted"/>
<sequence length="158" mass="17895">MKFKNLVWTISKDDIKSICKVLDKVIINNVEINDKIEIIGSYKVVGLNVDFEAILTLLPVNNNIVYIKIVSFKLAKKDMSNPLVKKSMNLIINSITSIDGITYDSSIFKVELEKLLNNICNESNKIHINTLYVESIKLINNEISLNLNLADITLLDLK</sequence>
<evidence type="ECO:0000313" key="1">
    <source>
        <dbReference type="EMBL" id="MBC5628768.1"/>
    </source>
</evidence>
<organism evidence="1 2">
    <name type="scientific">Clostridium hominis</name>
    <dbReference type="NCBI Taxonomy" id="2763036"/>
    <lineage>
        <taxon>Bacteria</taxon>
        <taxon>Bacillati</taxon>
        <taxon>Bacillota</taxon>
        <taxon>Clostridia</taxon>
        <taxon>Eubacteriales</taxon>
        <taxon>Clostridiaceae</taxon>
        <taxon>Clostridium</taxon>
    </lineage>
</organism>